<evidence type="ECO:0000256" key="1">
    <source>
        <dbReference type="SAM" id="MobiDB-lite"/>
    </source>
</evidence>
<dbReference type="SUPFAM" id="SSF101898">
    <property type="entry name" value="NHL repeat"/>
    <property type="match status" value="1"/>
</dbReference>
<name>A0A814HLF0_9BILA</name>
<dbReference type="EMBL" id="CAJNOQ010003409">
    <property type="protein sequence ID" value="CAF1010995.1"/>
    <property type="molecule type" value="Genomic_DNA"/>
</dbReference>
<gene>
    <name evidence="2" type="ORF">GPM918_LOCUS14265</name>
    <name evidence="3" type="ORF">SRO942_LOCUS14265</name>
</gene>
<evidence type="ECO:0000313" key="4">
    <source>
        <dbReference type="Proteomes" id="UP000663829"/>
    </source>
</evidence>
<keyword evidence="4" id="KW-1185">Reference proteome</keyword>
<evidence type="ECO:0000313" key="2">
    <source>
        <dbReference type="EMBL" id="CAF1010995.1"/>
    </source>
</evidence>
<dbReference type="OrthoDB" id="9978357at2759"/>
<reference evidence="2" key="1">
    <citation type="submission" date="2021-02" db="EMBL/GenBank/DDBJ databases">
        <authorList>
            <person name="Nowell W R."/>
        </authorList>
    </citation>
    <scope>NUCLEOTIDE SEQUENCE</scope>
</reference>
<feature type="region of interest" description="Disordered" evidence="1">
    <location>
        <begin position="1"/>
        <end position="21"/>
    </location>
</feature>
<dbReference type="Proteomes" id="UP000663829">
    <property type="component" value="Unassembled WGS sequence"/>
</dbReference>
<accession>A0A814HLF0</accession>
<proteinExistence type="predicted"/>
<protein>
    <submittedName>
        <fullName evidence="2">Uncharacterized protein</fullName>
    </submittedName>
</protein>
<comment type="caution">
    <text evidence="2">The sequence shown here is derived from an EMBL/GenBank/DDBJ whole genome shotgun (WGS) entry which is preliminary data.</text>
</comment>
<organism evidence="2 4">
    <name type="scientific">Didymodactylos carnosus</name>
    <dbReference type="NCBI Taxonomy" id="1234261"/>
    <lineage>
        <taxon>Eukaryota</taxon>
        <taxon>Metazoa</taxon>
        <taxon>Spiralia</taxon>
        <taxon>Gnathifera</taxon>
        <taxon>Rotifera</taxon>
        <taxon>Eurotatoria</taxon>
        <taxon>Bdelloidea</taxon>
        <taxon>Philodinida</taxon>
        <taxon>Philodinidae</taxon>
        <taxon>Didymodactylos</taxon>
    </lineage>
</organism>
<dbReference type="EMBL" id="CAJOBC010003409">
    <property type="protein sequence ID" value="CAF3782279.1"/>
    <property type="molecule type" value="Genomic_DNA"/>
</dbReference>
<dbReference type="Proteomes" id="UP000681722">
    <property type="component" value="Unassembled WGS sequence"/>
</dbReference>
<sequence>MASASTSATSTGSLDSTVSSTSHSTCEGESCTLLAMVQCHHCPKHVCLKHLIQHNDLNITRTHSLSDDINLLTLMLSKIDSTQSLNEAKETLDQWKTKMLFDIQVTYDYYSNEISLLNLELKQRIDILKENKRQKLSLLQARISALQKTGEISYQQLQPIEHDLEQLRKCLESIKCHVQIDTKDVNIQQLIQCKNVFKYDALNESNQQLVPYKVIHTENLKKFVTSKRYESVLWLDNKKQLSLIDEKFQMRTIHVPTTSQNVPSGVAQSKEHDIVDMKWCSSGNVYLLVFPRHIYSYDPKSNKSALISHINRHKDYPYRCIACFNDNIFISYCVFGICVESWKYPLTSIPTTVGPLRRWDRLATDKTEWISQMDINETTIALVIRTASSTITRFEIRDETLTLIRQVQLEDSIDLMWPYKNIWYLKTMNGKFFTYSNDTSQLEPMTQMECTNGIGEYGPNTLIIGKQNELVFCDT</sequence>
<dbReference type="AlphaFoldDB" id="A0A814HLF0"/>
<evidence type="ECO:0000313" key="3">
    <source>
        <dbReference type="EMBL" id="CAF3782279.1"/>
    </source>
</evidence>